<dbReference type="EMBL" id="JAYJLD010000001">
    <property type="protein sequence ID" value="MEB3100248.1"/>
    <property type="molecule type" value="Genomic_DNA"/>
</dbReference>
<keyword evidence="2" id="KW-1185">Reference proteome</keyword>
<gene>
    <name evidence="1" type="ORF">VF724_01070</name>
</gene>
<accession>A0ABU5ZDF4</accession>
<name>A0ABU5ZDF4_9BACL</name>
<reference evidence="1" key="1">
    <citation type="submission" date="2023-12" db="EMBL/GenBank/DDBJ databases">
        <title>Fervidustalea candida gen. nov., sp. nov., a novel member of the family Paenibacillaceae isolated from a geothermal area.</title>
        <authorList>
            <person name="Li W.-J."/>
            <person name="Jiao J.-Y."/>
            <person name="Chen Y."/>
        </authorList>
    </citation>
    <scope>NUCLEOTIDE SEQUENCE</scope>
    <source>
        <strain evidence="1">SYSU GA230002</strain>
    </source>
</reference>
<dbReference type="RefSeq" id="WP_371752347.1">
    <property type="nucleotide sequence ID" value="NZ_JAYJLD010000001.1"/>
</dbReference>
<evidence type="ECO:0000313" key="2">
    <source>
        <dbReference type="Proteomes" id="UP001310386"/>
    </source>
</evidence>
<organism evidence="1 2">
    <name type="scientific">Ferviditalea candida</name>
    <dbReference type="NCBI Taxonomy" id="3108399"/>
    <lineage>
        <taxon>Bacteria</taxon>
        <taxon>Bacillati</taxon>
        <taxon>Bacillota</taxon>
        <taxon>Bacilli</taxon>
        <taxon>Bacillales</taxon>
        <taxon>Paenibacillaceae</taxon>
        <taxon>Ferviditalea</taxon>
    </lineage>
</organism>
<evidence type="ECO:0000313" key="1">
    <source>
        <dbReference type="EMBL" id="MEB3100248.1"/>
    </source>
</evidence>
<protein>
    <submittedName>
        <fullName evidence="1">Uncharacterized protein</fullName>
    </submittedName>
</protein>
<sequence length="53" mass="6036">MAVYYSKPVLTQEIVVKMVEAAAMKTAELGIQVNKAKRFLSFFYPFCCTEVLK</sequence>
<proteinExistence type="predicted"/>
<dbReference type="Proteomes" id="UP001310386">
    <property type="component" value="Unassembled WGS sequence"/>
</dbReference>
<comment type="caution">
    <text evidence="1">The sequence shown here is derived from an EMBL/GenBank/DDBJ whole genome shotgun (WGS) entry which is preliminary data.</text>
</comment>